<dbReference type="AlphaFoldDB" id="A0A9N9PIQ1"/>
<dbReference type="Proteomes" id="UP000789759">
    <property type="component" value="Unassembled WGS sequence"/>
</dbReference>
<comment type="caution">
    <text evidence="2">The sequence shown here is derived from an EMBL/GenBank/DDBJ whole genome shotgun (WGS) entry which is preliminary data.</text>
</comment>
<organism evidence="2 3">
    <name type="scientific">Cetraspora pellucida</name>
    <dbReference type="NCBI Taxonomy" id="1433469"/>
    <lineage>
        <taxon>Eukaryota</taxon>
        <taxon>Fungi</taxon>
        <taxon>Fungi incertae sedis</taxon>
        <taxon>Mucoromycota</taxon>
        <taxon>Glomeromycotina</taxon>
        <taxon>Glomeromycetes</taxon>
        <taxon>Diversisporales</taxon>
        <taxon>Gigasporaceae</taxon>
        <taxon>Cetraspora</taxon>
    </lineage>
</organism>
<accession>A0A9N9PIQ1</accession>
<name>A0A9N9PIQ1_9GLOM</name>
<dbReference type="SUPFAM" id="SSF47323">
    <property type="entry name" value="Anticodon-binding domain of a subclass of class I aminoacyl-tRNA synthetases"/>
    <property type="match status" value="1"/>
</dbReference>
<dbReference type="EMBL" id="CAJVQA010076373">
    <property type="protein sequence ID" value="CAG8835578.1"/>
    <property type="molecule type" value="Genomic_DNA"/>
</dbReference>
<proteinExistence type="predicted"/>
<feature type="non-terminal residue" evidence="2">
    <location>
        <position position="1"/>
    </location>
</feature>
<protein>
    <submittedName>
        <fullName evidence="2">17888_t:CDS:1</fullName>
    </submittedName>
</protein>
<feature type="region of interest" description="Disordered" evidence="1">
    <location>
        <begin position="51"/>
        <end position="70"/>
    </location>
</feature>
<evidence type="ECO:0000256" key="1">
    <source>
        <dbReference type="SAM" id="MobiDB-lite"/>
    </source>
</evidence>
<keyword evidence="3" id="KW-1185">Reference proteome</keyword>
<dbReference type="InterPro" id="IPR009080">
    <property type="entry name" value="tRNAsynth_Ia_anticodon-bd"/>
</dbReference>
<feature type="compositionally biased region" description="Basic and acidic residues" evidence="1">
    <location>
        <begin position="51"/>
        <end position="61"/>
    </location>
</feature>
<dbReference type="GO" id="GO:0006418">
    <property type="term" value="P:tRNA aminoacylation for protein translation"/>
    <property type="evidence" value="ECO:0007669"/>
    <property type="project" value="InterPro"/>
</dbReference>
<evidence type="ECO:0000313" key="2">
    <source>
        <dbReference type="EMBL" id="CAG8835578.1"/>
    </source>
</evidence>
<dbReference type="OrthoDB" id="5844513at2759"/>
<gene>
    <name evidence="2" type="ORF">CPELLU_LOCUS21254</name>
</gene>
<dbReference type="GO" id="GO:0004812">
    <property type="term" value="F:aminoacyl-tRNA ligase activity"/>
    <property type="evidence" value="ECO:0007669"/>
    <property type="project" value="InterPro"/>
</dbReference>
<evidence type="ECO:0000313" key="3">
    <source>
        <dbReference type="Proteomes" id="UP000789759"/>
    </source>
</evidence>
<dbReference type="GO" id="GO:0005524">
    <property type="term" value="F:ATP binding"/>
    <property type="evidence" value="ECO:0007669"/>
    <property type="project" value="InterPro"/>
</dbReference>
<reference evidence="2" key="1">
    <citation type="submission" date="2021-06" db="EMBL/GenBank/DDBJ databases">
        <authorList>
            <person name="Kallberg Y."/>
            <person name="Tangrot J."/>
            <person name="Rosling A."/>
        </authorList>
    </citation>
    <scope>NUCLEOTIDE SEQUENCE</scope>
    <source>
        <strain evidence="2">FL966</strain>
    </source>
</reference>
<sequence>PYMPSVTEPIVPLRNIPDTFTMDIEAGHQVDKVEYLFKRIDEKMAEEFSKKFAGESRDDKKNNKKTSKTANNVIATEVLKAD</sequence>